<dbReference type="PROSITE" id="PS51257">
    <property type="entry name" value="PROKAR_LIPOPROTEIN"/>
    <property type="match status" value="1"/>
</dbReference>
<feature type="chain" id="PRO_5045395557" description="Gram-positive cocci surface proteins LPxTG domain-containing protein" evidence="3">
    <location>
        <begin position="28"/>
        <end position="218"/>
    </location>
</feature>
<keyword evidence="3" id="KW-0732">Signal</keyword>
<sequence>MPSVKRVAVLGAIVLFGLVGCSAGAESANPSGTPTPTPPDSGISRQDIEVQLQPARARAGQKVWILANCPIPQGGPEHRGTASSRIFRTPVTLDPILATPTPDPASTATPAPRPWVRGQATVAEGAATGVHEVNARCEGTNDTGKANLRIVADTEPSSTPTSRPTRTIISTEAPGTGGGGTAAGGPNDSGAPIGTTGVLLAAALAGGIGIAIVRRRRS</sequence>
<accession>A0ABP8A7N7</accession>
<keyword evidence="2" id="KW-0812">Transmembrane</keyword>
<keyword evidence="5" id="KW-1185">Reference proteome</keyword>
<feature type="region of interest" description="Disordered" evidence="1">
    <location>
        <begin position="154"/>
        <end position="189"/>
    </location>
</feature>
<reference evidence="5" key="1">
    <citation type="journal article" date="2019" name="Int. J. Syst. Evol. Microbiol.">
        <title>The Global Catalogue of Microorganisms (GCM) 10K type strain sequencing project: providing services to taxonomists for standard genome sequencing and annotation.</title>
        <authorList>
            <consortium name="The Broad Institute Genomics Platform"/>
            <consortium name="The Broad Institute Genome Sequencing Center for Infectious Disease"/>
            <person name="Wu L."/>
            <person name="Ma J."/>
        </authorList>
    </citation>
    <scope>NUCLEOTIDE SEQUENCE [LARGE SCALE GENOMIC DNA]</scope>
    <source>
        <strain evidence="5">JCM 17388</strain>
    </source>
</reference>
<comment type="caution">
    <text evidence="4">The sequence shown here is derived from an EMBL/GenBank/DDBJ whole genome shotgun (WGS) entry which is preliminary data.</text>
</comment>
<organism evidence="4 5">
    <name type="scientific">Streptosporangium oxazolinicum</name>
    <dbReference type="NCBI Taxonomy" id="909287"/>
    <lineage>
        <taxon>Bacteria</taxon>
        <taxon>Bacillati</taxon>
        <taxon>Actinomycetota</taxon>
        <taxon>Actinomycetes</taxon>
        <taxon>Streptosporangiales</taxon>
        <taxon>Streptosporangiaceae</taxon>
        <taxon>Streptosporangium</taxon>
    </lineage>
</organism>
<evidence type="ECO:0000256" key="2">
    <source>
        <dbReference type="SAM" id="Phobius"/>
    </source>
</evidence>
<dbReference type="EMBL" id="BAABAQ010000001">
    <property type="protein sequence ID" value="GAA4179459.1"/>
    <property type="molecule type" value="Genomic_DNA"/>
</dbReference>
<evidence type="ECO:0000313" key="5">
    <source>
        <dbReference type="Proteomes" id="UP001501251"/>
    </source>
</evidence>
<evidence type="ECO:0000256" key="3">
    <source>
        <dbReference type="SAM" id="SignalP"/>
    </source>
</evidence>
<feature type="signal peptide" evidence="3">
    <location>
        <begin position="1"/>
        <end position="27"/>
    </location>
</feature>
<proteinExistence type="predicted"/>
<dbReference type="RefSeq" id="WP_344913671.1">
    <property type="nucleotide sequence ID" value="NZ_BAABAQ010000001.1"/>
</dbReference>
<feature type="transmembrane region" description="Helical" evidence="2">
    <location>
        <begin position="193"/>
        <end position="213"/>
    </location>
</feature>
<feature type="compositionally biased region" description="Low complexity" evidence="1">
    <location>
        <begin position="154"/>
        <end position="174"/>
    </location>
</feature>
<dbReference type="Proteomes" id="UP001501251">
    <property type="component" value="Unassembled WGS sequence"/>
</dbReference>
<protein>
    <recommendedName>
        <fullName evidence="6">Gram-positive cocci surface proteins LPxTG domain-containing protein</fullName>
    </recommendedName>
</protein>
<keyword evidence="2" id="KW-0472">Membrane</keyword>
<gene>
    <name evidence="4" type="ORF">GCM10022252_00980</name>
</gene>
<name>A0ABP8A7N7_9ACTN</name>
<evidence type="ECO:0000313" key="4">
    <source>
        <dbReference type="EMBL" id="GAA4179459.1"/>
    </source>
</evidence>
<evidence type="ECO:0008006" key="6">
    <source>
        <dbReference type="Google" id="ProtNLM"/>
    </source>
</evidence>
<keyword evidence="2" id="KW-1133">Transmembrane helix</keyword>
<evidence type="ECO:0000256" key="1">
    <source>
        <dbReference type="SAM" id="MobiDB-lite"/>
    </source>
</evidence>